<comment type="cofactor">
    <cofactor evidence="1 12">
        <name>pyridoxal 5'-phosphate</name>
        <dbReference type="ChEBI" id="CHEBI:597326"/>
    </cofactor>
</comment>
<evidence type="ECO:0000256" key="4">
    <source>
        <dbReference type="ARBA" id="ARBA00013028"/>
    </source>
</evidence>
<dbReference type="GO" id="GO:0009088">
    <property type="term" value="P:threonine biosynthetic process"/>
    <property type="evidence" value="ECO:0007669"/>
    <property type="project" value="UniProtKB-UniRule"/>
</dbReference>
<proteinExistence type="inferred from homology"/>
<protein>
    <recommendedName>
        <fullName evidence="5 11">Threonine synthase</fullName>
        <ecNumber evidence="4 11">4.2.3.1</ecNumber>
    </recommendedName>
</protein>
<reference evidence="15 16" key="1">
    <citation type="journal article" date="2018" name="Int. J. Syst. Evol. Microbiol.">
        <title>Pseudooceanicola lipolyticus sp. nov., a marine alphaproteobacterium, reclassification of Oceanicola flagellatus as Pseudooceanicola flagellatus comb. nov. and emended description of the genus Pseudooceanicola.</title>
        <authorList>
            <person name="Huang M.-M."/>
            <person name="Guo L.-L."/>
            <person name="Wu Y.-H."/>
            <person name="Lai Q.-L."/>
            <person name="Shao Z.-Z."/>
            <person name="Wang C.-S."/>
            <person name="Wu M."/>
            <person name="Xu X.-W."/>
        </authorList>
    </citation>
    <scope>NUCLEOTIDE SEQUENCE [LARGE SCALE GENOMIC DNA]</scope>
    <source>
        <strain evidence="15 16">157</strain>
    </source>
</reference>
<dbReference type="Pfam" id="PF24857">
    <property type="entry name" value="THR4_C"/>
    <property type="match status" value="1"/>
</dbReference>
<evidence type="ECO:0000313" key="16">
    <source>
        <dbReference type="Proteomes" id="UP000231553"/>
    </source>
</evidence>
<name>A0A2M8J7B2_9RHOB</name>
<dbReference type="EC" id="4.2.3.1" evidence="4 11"/>
<dbReference type="CDD" id="cd01560">
    <property type="entry name" value="Thr-synth_2"/>
    <property type="match status" value="1"/>
</dbReference>
<dbReference type="PANTHER" id="PTHR42690">
    <property type="entry name" value="THREONINE SYNTHASE FAMILY MEMBER"/>
    <property type="match status" value="1"/>
</dbReference>
<dbReference type="InterPro" id="IPR001926">
    <property type="entry name" value="TrpB-like_PALP"/>
</dbReference>
<dbReference type="Pfam" id="PF00291">
    <property type="entry name" value="PALP"/>
    <property type="match status" value="1"/>
</dbReference>
<dbReference type="InterPro" id="IPR036052">
    <property type="entry name" value="TrpB-like_PALP_sf"/>
</dbReference>
<evidence type="ECO:0000256" key="8">
    <source>
        <dbReference type="ARBA" id="ARBA00022898"/>
    </source>
</evidence>
<dbReference type="InterPro" id="IPR004450">
    <property type="entry name" value="Thr_synthase-like"/>
</dbReference>
<dbReference type="PANTHER" id="PTHR42690:SF1">
    <property type="entry name" value="THREONINE SYNTHASE-LIKE 2"/>
    <property type="match status" value="1"/>
</dbReference>
<dbReference type="AlphaFoldDB" id="A0A2M8J7B2"/>
<dbReference type="RefSeq" id="WP_100160785.1">
    <property type="nucleotide sequence ID" value="NZ_PGTB01000001.1"/>
</dbReference>
<dbReference type="NCBIfam" id="TIGR00260">
    <property type="entry name" value="thrC"/>
    <property type="match status" value="1"/>
</dbReference>
<dbReference type="OrthoDB" id="9763107at2"/>
<keyword evidence="9" id="KW-0456">Lyase</keyword>
<dbReference type="UniPathway" id="UPA00050">
    <property type="reaction ID" value="UER00065"/>
</dbReference>
<dbReference type="GO" id="GO:0030170">
    <property type="term" value="F:pyridoxal phosphate binding"/>
    <property type="evidence" value="ECO:0007669"/>
    <property type="project" value="InterPro"/>
</dbReference>
<feature type="domain" description="Tryptophan synthase beta chain-like PALP" evidence="13">
    <location>
        <begin position="99"/>
        <end position="327"/>
    </location>
</feature>
<accession>A0A2M8J7B2</accession>
<evidence type="ECO:0000256" key="2">
    <source>
        <dbReference type="ARBA" id="ARBA00004979"/>
    </source>
</evidence>
<sequence>MQYISTRGQAPAVDFKSAILTGLAPDGGLYLPTEWPQFSAAELSALRGAAYPDVAFEVFRRFAGDCISPERLRALLGRAYDDFGHPAVAPLVQTGPKQWVLELFHGPTLAFKDFAMQAIAPLMAHFLAEEGRQMTIVGATSGDTGGAALKAFAGRAGIKVLFLFPEGGVSPFQQDQMLGLCGDNTHVAAVSGSFDDCQRIVKGLFADDTFRDAVSLSAVNSINWGRIVAQAVYYFTTCLALGLPDSGVNFVIPSGNFGDIYAGHVARQMGAPIAGLTIATNENDILARAHTTGSYVPKALKPTITPAMDIQVASNFERLLFELLDHDAAALRRLMADLEQHGGFALPAPALSRFQRAFRASAVSQPACRDRIARSHAATQYVADPHTAVALEAAARLSPERAPQVVLSTAHPVKFNETVTEVLGFCPGPGQAPFSPRPVRSVPDVIANDIATVKARVHALP</sequence>
<dbReference type="InterPro" id="IPR029144">
    <property type="entry name" value="Thr_synth_N"/>
</dbReference>
<dbReference type="PROSITE" id="PS00165">
    <property type="entry name" value="DEHYDRATASE_SER_THR"/>
    <property type="match status" value="1"/>
</dbReference>
<evidence type="ECO:0000256" key="7">
    <source>
        <dbReference type="ARBA" id="ARBA00022697"/>
    </source>
</evidence>
<dbReference type="InterPro" id="IPR037158">
    <property type="entry name" value="Thr_synth_N_sf"/>
</dbReference>
<evidence type="ECO:0000256" key="5">
    <source>
        <dbReference type="ARBA" id="ARBA00018679"/>
    </source>
</evidence>
<evidence type="ECO:0000259" key="14">
    <source>
        <dbReference type="Pfam" id="PF14821"/>
    </source>
</evidence>
<dbReference type="InterPro" id="IPR051166">
    <property type="entry name" value="Threonine_Synthase"/>
</dbReference>
<comment type="pathway">
    <text evidence="2">Amino-acid biosynthesis; L-threonine biosynthesis; L-threonine from L-aspartate: step 5/5.</text>
</comment>
<dbReference type="InterPro" id="IPR000634">
    <property type="entry name" value="Ser/Thr_deHydtase_PyrdxlP-BS"/>
</dbReference>
<evidence type="ECO:0000256" key="3">
    <source>
        <dbReference type="ARBA" id="ARBA00005517"/>
    </source>
</evidence>
<comment type="caution">
    <text evidence="15">The sequence shown here is derived from an EMBL/GenBank/DDBJ whole genome shotgun (WGS) entry which is preliminary data.</text>
</comment>
<evidence type="ECO:0000256" key="1">
    <source>
        <dbReference type="ARBA" id="ARBA00001933"/>
    </source>
</evidence>
<evidence type="ECO:0000313" key="15">
    <source>
        <dbReference type="EMBL" id="PJE38656.1"/>
    </source>
</evidence>
<dbReference type="Pfam" id="PF14821">
    <property type="entry name" value="Thr_synth_N"/>
    <property type="match status" value="1"/>
</dbReference>
<dbReference type="EMBL" id="PGTB01000001">
    <property type="protein sequence ID" value="PJE38656.1"/>
    <property type="molecule type" value="Genomic_DNA"/>
</dbReference>
<evidence type="ECO:0000256" key="9">
    <source>
        <dbReference type="ARBA" id="ARBA00023239"/>
    </source>
</evidence>
<dbReference type="Gene3D" id="3.90.1380.10">
    <property type="entry name" value="Threonine synthase, N-terminal domain"/>
    <property type="match status" value="1"/>
</dbReference>
<feature type="modified residue" description="N6-(pyridoxal phosphate)lysine" evidence="12">
    <location>
        <position position="112"/>
    </location>
</feature>
<keyword evidence="16" id="KW-1185">Reference proteome</keyword>
<keyword evidence="7" id="KW-0791">Threonine biosynthesis</keyword>
<comment type="similarity">
    <text evidence="3">Belongs to the threonine synthase family.</text>
</comment>
<dbReference type="Gene3D" id="3.40.50.1100">
    <property type="match status" value="2"/>
</dbReference>
<feature type="domain" description="Threonine synthase N-terminal" evidence="14">
    <location>
        <begin position="2"/>
        <end position="80"/>
    </location>
</feature>
<dbReference type="GO" id="GO:0004795">
    <property type="term" value="F:threonine synthase activity"/>
    <property type="evidence" value="ECO:0007669"/>
    <property type="project" value="UniProtKB-UniRule"/>
</dbReference>
<evidence type="ECO:0000256" key="12">
    <source>
        <dbReference type="PIRSR" id="PIRSR604450-51"/>
    </source>
</evidence>
<evidence type="ECO:0000256" key="10">
    <source>
        <dbReference type="ARBA" id="ARBA00049144"/>
    </source>
</evidence>
<dbReference type="Proteomes" id="UP000231553">
    <property type="component" value="Unassembled WGS sequence"/>
</dbReference>
<evidence type="ECO:0000256" key="6">
    <source>
        <dbReference type="ARBA" id="ARBA00022605"/>
    </source>
</evidence>
<evidence type="ECO:0000256" key="11">
    <source>
        <dbReference type="NCBIfam" id="TIGR00260"/>
    </source>
</evidence>
<gene>
    <name evidence="15" type="ORF">CVM52_00575</name>
</gene>
<evidence type="ECO:0000259" key="13">
    <source>
        <dbReference type="Pfam" id="PF00291"/>
    </source>
</evidence>
<comment type="catalytic activity">
    <reaction evidence="10">
        <text>O-phospho-L-homoserine + H2O = L-threonine + phosphate</text>
        <dbReference type="Rhea" id="RHEA:10840"/>
        <dbReference type="ChEBI" id="CHEBI:15377"/>
        <dbReference type="ChEBI" id="CHEBI:43474"/>
        <dbReference type="ChEBI" id="CHEBI:57590"/>
        <dbReference type="ChEBI" id="CHEBI:57926"/>
        <dbReference type="EC" id="4.2.3.1"/>
    </reaction>
</comment>
<keyword evidence="6" id="KW-0028">Amino-acid biosynthesis</keyword>
<keyword evidence="8 12" id="KW-0663">Pyridoxal phosphate</keyword>
<organism evidence="15 16">
    <name type="scientific">Pseudooceanicola lipolyticus</name>
    <dbReference type="NCBI Taxonomy" id="2029104"/>
    <lineage>
        <taxon>Bacteria</taxon>
        <taxon>Pseudomonadati</taxon>
        <taxon>Pseudomonadota</taxon>
        <taxon>Alphaproteobacteria</taxon>
        <taxon>Rhodobacterales</taxon>
        <taxon>Paracoccaceae</taxon>
        <taxon>Pseudooceanicola</taxon>
    </lineage>
</organism>
<dbReference type="SUPFAM" id="SSF53686">
    <property type="entry name" value="Tryptophan synthase beta subunit-like PLP-dependent enzymes"/>
    <property type="match status" value="1"/>
</dbReference>